<gene>
    <name evidence="2" type="ORF">OKIOD_LOCUS13852</name>
</gene>
<feature type="compositionally biased region" description="Polar residues" evidence="1">
    <location>
        <begin position="203"/>
        <end position="216"/>
    </location>
</feature>
<reference evidence="2 3" key="1">
    <citation type="submission" date="2021-04" db="EMBL/GenBank/DDBJ databases">
        <authorList>
            <person name="Bliznina A."/>
        </authorList>
    </citation>
    <scope>NUCLEOTIDE SEQUENCE [LARGE SCALE GENOMIC DNA]</scope>
</reference>
<feature type="compositionally biased region" description="Basic and acidic residues" evidence="1">
    <location>
        <begin position="186"/>
        <end position="201"/>
    </location>
</feature>
<evidence type="ECO:0000313" key="2">
    <source>
        <dbReference type="EMBL" id="CAG5110713.1"/>
    </source>
</evidence>
<protein>
    <submittedName>
        <fullName evidence="2">Oidioi.mRNA.OKI2018_I69.chr2.g5087.t1.cds</fullName>
    </submittedName>
</protein>
<dbReference type="Proteomes" id="UP001158576">
    <property type="component" value="Chromosome 2"/>
</dbReference>
<feature type="region of interest" description="Disordered" evidence="1">
    <location>
        <begin position="186"/>
        <end position="216"/>
    </location>
</feature>
<sequence length="231" mass="26765">MLRGGLKQFSALELSKRSIKRYAWTQRRLDVDGAQGWDHEGFTNVDRNLTRFHQDTAMPAVDGATTFETAAKVLGNGWVIHKRSGINKKKYRQNATGQEFAKYMNRRVVASNHHHTMAHKLIPPNQLRQRWTVSDPFKGYDDEAHMWYVPENIPVEDPIPKTAEERRQLYVAKKQWPTRAPCGRLLEKAERRSDTTMHDTGKPNPNHNTDRSSALNRFSFKHNISLSDFQN</sequence>
<keyword evidence="3" id="KW-1185">Reference proteome</keyword>
<dbReference type="EMBL" id="OU015567">
    <property type="protein sequence ID" value="CAG5110713.1"/>
    <property type="molecule type" value="Genomic_DNA"/>
</dbReference>
<accession>A0ABN7T0Z6</accession>
<organism evidence="2 3">
    <name type="scientific">Oikopleura dioica</name>
    <name type="common">Tunicate</name>
    <dbReference type="NCBI Taxonomy" id="34765"/>
    <lineage>
        <taxon>Eukaryota</taxon>
        <taxon>Metazoa</taxon>
        <taxon>Chordata</taxon>
        <taxon>Tunicata</taxon>
        <taxon>Appendicularia</taxon>
        <taxon>Copelata</taxon>
        <taxon>Oikopleuridae</taxon>
        <taxon>Oikopleura</taxon>
    </lineage>
</organism>
<name>A0ABN7T0Z6_OIKDI</name>
<proteinExistence type="predicted"/>
<evidence type="ECO:0000256" key="1">
    <source>
        <dbReference type="SAM" id="MobiDB-lite"/>
    </source>
</evidence>
<evidence type="ECO:0000313" key="3">
    <source>
        <dbReference type="Proteomes" id="UP001158576"/>
    </source>
</evidence>